<proteinExistence type="predicted"/>
<dbReference type="SUPFAM" id="SSF63446">
    <property type="entry name" value="Type I dockerin domain"/>
    <property type="match status" value="2"/>
</dbReference>
<evidence type="ECO:0000313" key="3">
    <source>
        <dbReference type="Proteomes" id="UP000316426"/>
    </source>
</evidence>
<gene>
    <name evidence="2" type="ORF">Spa11_21700</name>
</gene>
<dbReference type="GO" id="GO:0000272">
    <property type="term" value="P:polysaccharide catabolic process"/>
    <property type="evidence" value="ECO:0007669"/>
    <property type="project" value="InterPro"/>
</dbReference>
<evidence type="ECO:0000256" key="1">
    <source>
        <dbReference type="SAM" id="SignalP"/>
    </source>
</evidence>
<dbReference type="InterPro" id="IPR018247">
    <property type="entry name" value="EF_Hand_1_Ca_BS"/>
</dbReference>
<feature type="signal peptide" evidence="1">
    <location>
        <begin position="1"/>
        <end position="27"/>
    </location>
</feature>
<accession>A0A518K848</accession>
<dbReference type="AlphaFoldDB" id="A0A518K848"/>
<name>A0A518K848_9BACT</name>
<keyword evidence="1" id="KW-0732">Signal</keyword>
<dbReference type="PROSITE" id="PS00018">
    <property type="entry name" value="EF_HAND_1"/>
    <property type="match status" value="4"/>
</dbReference>
<dbReference type="InterPro" id="IPR002105">
    <property type="entry name" value="Dockerin_1_rpt"/>
</dbReference>
<dbReference type="KEGG" id="bmei:Spa11_21700"/>
<dbReference type="GO" id="GO:0004553">
    <property type="term" value="F:hydrolase activity, hydrolyzing O-glycosyl compounds"/>
    <property type="evidence" value="ECO:0007669"/>
    <property type="project" value="InterPro"/>
</dbReference>
<dbReference type="Gene3D" id="1.10.1330.10">
    <property type="entry name" value="Dockerin domain"/>
    <property type="match status" value="2"/>
</dbReference>
<dbReference type="EMBL" id="CP036349">
    <property type="protein sequence ID" value="QDV73971.1"/>
    <property type="molecule type" value="Genomic_DNA"/>
</dbReference>
<reference evidence="2 3" key="1">
    <citation type="submission" date="2019-02" db="EMBL/GenBank/DDBJ databases">
        <title>Deep-cultivation of Planctomycetes and their phenomic and genomic characterization uncovers novel biology.</title>
        <authorList>
            <person name="Wiegand S."/>
            <person name="Jogler M."/>
            <person name="Boedeker C."/>
            <person name="Pinto D."/>
            <person name="Vollmers J."/>
            <person name="Rivas-Marin E."/>
            <person name="Kohn T."/>
            <person name="Peeters S.H."/>
            <person name="Heuer A."/>
            <person name="Rast P."/>
            <person name="Oberbeckmann S."/>
            <person name="Bunk B."/>
            <person name="Jeske O."/>
            <person name="Meyerdierks A."/>
            <person name="Storesund J.E."/>
            <person name="Kallscheuer N."/>
            <person name="Luecker S."/>
            <person name="Lage O.M."/>
            <person name="Pohl T."/>
            <person name="Merkel B.J."/>
            <person name="Hornburger P."/>
            <person name="Mueller R.-W."/>
            <person name="Bruemmer F."/>
            <person name="Labrenz M."/>
            <person name="Spormann A.M."/>
            <person name="Op den Camp H."/>
            <person name="Overmann J."/>
            <person name="Amann R."/>
            <person name="Jetten M.S.M."/>
            <person name="Mascher T."/>
            <person name="Medema M.H."/>
            <person name="Devos D.P."/>
            <person name="Kaster A.-K."/>
            <person name="Ovreas L."/>
            <person name="Rohde M."/>
            <person name="Galperin M.Y."/>
            <person name="Jogler C."/>
        </authorList>
    </citation>
    <scope>NUCLEOTIDE SEQUENCE [LARGE SCALE GENOMIC DNA]</scope>
    <source>
        <strain evidence="2 3">Spa11</strain>
    </source>
</reference>
<protein>
    <submittedName>
        <fullName evidence="2">Dockerin type I repeat protein</fullName>
    </submittedName>
</protein>
<dbReference type="Pfam" id="PF00404">
    <property type="entry name" value="Dockerin_1"/>
    <property type="match status" value="2"/>
</dbReference>
<organism evidence="2 3">
    <name type="scientific">Botrimarina mediterranea</name>
    <dbReference type="NCBI Taxonomy" id="2528022"/>
    <lineage>
        <taxon>Bacteria</taxon>
        <taxon>Pseudomonadati</taxon>
        <taxon>Planctomycetota</taxon>
        <taxon>Planctomycetia</taxon>
        <taxon>Pirellulales</taxon>
        <taxon>Lacipirellulaceae</taxon>
        <taxon>Botrimarina</taxon>
    </lineage>
</organism>
<dbReference type="InterPro" id="IPR036439">
    <property type="entry name" value="Dockerin_dom_sf"/>
</dbReference>
<feature type="chain" id="PRO_5022074344" evidence="1">
    <location>
        <begin position="28"/>
        <end position="1010"/>
    </location>
</feature>
<keyword evidence="3" id="KW-1185">Reference proteome</keyword>
<sequence precursor="true">MKRPYRFNLALAAAIVASLVGATSASAVVLFEDTFDRANSRNIDLELTGITNGTGTTLAADGVYTQPFLDPANDPGPQDGAATNGGGAQILNSELQLAVGAGTSNAFVNHNFTNASILSSGAFSVSLDVLGYAGTGNGQGGAFAVGMSQAQALTAGDAFGADPNNAKFTNAFLGDSVDVISDFWVGIRGDGVLAWGNGAVAPGEPGFNSVNVGSKTGTISANFGVTSFAAGSNVNYEVFFNGVSRGVGSFSWSGTNENFIGIDARDGTNVRLDNFLVETSTPPATPALTIDRETGAVTLINETNQPLSMTIYSLTTEAGGFNQANWSKIETQGIDTNDDWITLTDPSSTTDLSEATLGEYTLGATGSANDEINLGNAWIQSPFEDVQVEVRDAAGNDVPIIIRYTGNGGEPLGLADYNGNGVVDSTDWVNVRDNLISDVSALQPIERYLAGDLNSDGQVNSTDFRQFKTLYEADNGVGSFATLLAVPEPTSACLVLVGLALLRTRRAMGRAVTLGMLAACGLAATTQQASAVNLFTDTFDRPDSRNIDAVLTGITNNTGTSLPADGVYTQPHVDPANEPGPQDGDAINGGGAQILGNQLQLAVGAGTSNAFVNHNFTNGSILADGGFRVSLDVSGYGGTSNGQGGGFGIGMSQAEASIAGDAVNGNPGLGKITNAFQDPAFFANNAVSDFWFGIRGNSTVAWGAGAVAPGAAGYNVATVGAKTGTISATFAPSGFNQGDSVAYEVFYNDVSQGFGVFAWSEDMANFIGIDSRDGAAVQYDNFTVETVDAAINPLRLQINTGTGAVSIAGGDVANDLDFYEVQSASAGLVAGAFDGLGGAAGFPTGNGSGNGWELNGVQTTSLLSESYLQSSSTFAAGGAAISLGSIYNTSLDARDLEFYYETPTGQRLRGYVEYISGVLPDFNSDGKVDAADYTVWRDNEGITTGATLAQGDANGDGAVNSADYLAWKTQYGATAAPALAVPEPVTLASALLGLFALLTGRRPCRAPVRG</sequence>
<evidence type="ECO:0000313" key="2">
    <source>
        <dbReference type="EMBL" id="QDV73971.1"/>
    </source>
</evidence>
<dbReference type="RefSeq" id="WP_145111885.1">
    <property type="nucleotide sequence ID" value="NZ_CP036349.1"/>
</dbReference>
<dbReference type="Proteomes" id="UP000316426">
    <property type="component" value="Chromosome"/>
</dbReference>